<dbReference type="InterPro" id="IPR027417">
    <property type="entry name" value="P-loop_NTPase"/>
</dbReference>
<dbReference type="GO" id="GO:0009307">
    <property type="term" value="P:DNA restriction-modification system"/>
    <property type="evidence" value="ECO:0007669"/>
    <property type="project" value="UniProtKB-KW"/>
</dbReference>
<feature type="region of interest" description="Disordered" evidence="1">
    <location>
        <begin position="876"/>
        <end position="895"/>
    </location>
</feature>
<protein>
    <submittedName>
        <fullName evidence="3">Restriction endonuclease subunit R</fullName>
    </submittedName>
</protein>
<dbReference type="InterPro" id="IPR040980">
    <property type="entry name" value="SWI2_SNF2"/>
</dbReference>
<keyword evidence="3" id="KW-0255">Endonuclease</keyword>
<dbReference type="PANTHER" id="PTHR42927:SF1">
    <property type="entry name" value="HELICASE SUPERFAMILY 1 AND 2 DOMAIN-CONTAINING PROTEIN"/>
    <property type="match status" value="1"/>
</dbReference>
<feature type="domain" description="Helicase ATP-binding" evidence="2">
    <location>
        <begin position="284"/>
        <end position="499"/>
    </location>
</feature>
<dbReference type="GO" id="GO:0005524">
    <property type="term" value="F:ATP binding"/>
    <property type="evidence" value="ECO:0007669"/>
    <property type="project" value="UniProtKB-KW"/>
</dbReference>
<gene>
    <name evidence="3" type="ORF">CHT91_05155</name>
</gene>
<evidence type="ECO:0000313" key="4">
    <source>
        <dbReference type="Proteomes" id="UP000259211"/>
    </source>
</evidence>
<name>A0A3E2DHG0_9ACTN</name>
<dbReference type="InterPro" id="IPR055180">
    <property type="entry name" value="HsdR_RecA-like_helicase_dom_2"/>
</dbReference>
<evidence type="ECO:0000256" key="1">
    <source>
        <dbReference type="SAM" id="MobiDB-lite"/>
    </source>
</evidence>
<dbReference type="SUPFAM" id="SSF52540">
    <property type="entry name" value="P-loop containing nucleoside triphosphate hydrolases"/>
    <property type="match status" value="1"/>
</dbReference>
<organism evidence="3 4">
    <name type="scientific">Cutibacterium avidum</name>
    <dbReference type="NCBI Taxonomy" id="33010"/>
    <lineage>
        <taxon>Bacteria</taxon>
        <taxon>Bacillati</taxon>
        <taxon>Actinomycetota</taxon>
        <taxon>Actinomycetes</taxon>
        <taxon>Propionibacteriales</taxon>
        <taxon>Propionibacteriaceae</taxon>
        <taxon>Cutibacterium</taxon>
    </lineage>
</organism>
<accession>A0A3E2DHG0</accession>
<dbReference type="AlphaFoldDB" id="A0A3E2DHG0"/>
<dbReference type="GO" id="GO:0003677">
    <property type="term" value="F:DNA binding"/>
    <property type="evidence" value="ECO:0007669"/>
    <property type="project" value="UniProtKB-KW"/>
</dbReference>
<keyword evidence="3" id="KW-0378">Hydrolase</keyword>
<dbReference type="InterPro" id="IPR007409">
    <property type="entry name" value="Restrct_endonuc_type1_HsdR_N"/>
</dbReference>
<dbReference type="PROSITE" id="PS51192">
    <property type="entry name" value="HELICASE_ATP_BIND_1"/>
    <property type="match status" value="1"/>
</dbReference>
<dbReference type="Pfam" id="PF04313">
    <property type="entry name" value="HSDR_N"/>
    <property type="match status" value="1"/>
</dbReference>
<dbReference type="Pfam" id="PF22679">
    <property type="entry name" value="T1R_D3-like"/>
    <property type="match status" value="1"/>
</dbReference>
<dbReference type="Gene3D" id="3.40.50.300">
    <property type="entry name" value="P-loop containing nucleotide triphosphate hydrolases"/>
    <property type="match status" value="3"/>
</dbReference>
<dbReference type="Proteomes" id="UP000259211">
    <property type="component" value="Unassembled WGS sequence"/>
</dbReference>
<dbReference type="GO" id="GO:0009035">
    <property type="term" value="F:type I site-specific deoxyribonuclease activity"/>
    <property type="evidence" value="ECO:0007669"/>
    <property type="project" value="UniProtKB-EC"/>
</dbReference>
<dbReference type="Pfam" id="PF18766">
    <property type="entry name" value="SWI2_SNF2"/>
    <property type="match status" value="1"/>
</dbReference>
<evidence type="ECO:0000313" key="3">
    <source>
        <dbReference type="EMBL" id="RFT44857.1"/>
    </source>
</evidence>
<dbReference type="InterPro" id="IPR014001">
    <property type="entry name" value="Helicase_ATP-bd"/>
</dbReference>
<dbReference type="EMBL" id="NOWI01000004">
    <property type="protein sequence ID" value="RFT44857.1"/>
    <property type="molecule type" value="Genomic_DNA"/>
</dbReference>
<evidence type="ECO:0000259" key="2">
    <source>
        <dbReference type="PROSITE" id="PS51192"/>
    </source>
</evidence>
<dbReference type="RefSeq" id="WP_117189118.1">
    <property type="nucleotide sequence ID" value="NZ_NOWI01000004.1"/>
</dbReference>
<keyword evidence="3" id="KW-0540">Nuclease</keyword>
<dbReference type="SMART" id="SM00487">
    <property type="entry name" value="DEXDc"/>
    <property type="match status" value="1"/>
</dbReference>
<sequence length="1007" mass="112226">MSVTTEHTFESNIEAHLLSHGWVKVSPASYDKKIGLFPDEVIAFVQSTQPKAWAKLVRHHGGDDAARTKFLTRLAAELNQRGTILVLRSPIKDRGVDVRLCYFKPASGLNEEQTARYEANRLAVVRQLHHSVSRPKDSLDMTLVVNGIPVATAELKNTLTGQDVENAREQYRTDRNPADLIFARRTLVHFAVDPHHVSMTTRLAGQKTRFLPFDQGSAGAGHPGTAGNPPASSGGYQTSYLWEQVWQRDAWLDILGNFVHDSDGTILFPRFHQWHAVRSILEATKRDGAGVDRLIQHSAGSGKSNTIAWSAHQLSRLHDDNDQPMFDKVVVITDRKVLDQQLQATVVGFDHTLGTIVRVDKNSAQLKEALEGNAARIIVTTLQKFPVVVQAATEDAKNGEAKEVAGRHFAVIVDEAHSSTSGEAVKDLKRVLGGPEALLAAAEEAENAAEEAADAADVIIESAAHRGKQKNLSFFAFTATPKPKTLDLFGQRGEDGLMRPFHVYSMRQAIAEGFILDVLRNYTTYSVYYRLANAEGAMDPDLETRKGKAALARYASLHPYEMDQKAEIIVEHFRQKTAMKINGHAKAMVVTRSRLHAVKTKEAIDRYIMRKGYDRGVHPLQALVAFSGPVTDPDMPEKQWTEAELNGFPEGQLPKKFRTADYQVLVVAEKYQTGFDEPLLHTMYVDKKLSGVKAVQTLSRLNRTTPGKDDTFVLDFANTAEEIQQAFQPFYQASLATPTDPNVLYNMSNDLWSAQVLSEPEMDASVTALLSDAPDRQGEVYANLHSAVGRWTALDEEQQEAFRATLDQFCRAYAFLAQVMQYIDPSLEKLYLYGKVLLTQLPARDGDPMPQISKQVQLTHLRMAVTDQTAIDLEADDDIPGTALPGGGLGKQNEPETDKLSALIAVMNEKFGAELTDADKLTFEQTRRDVIQRDDMRMVAENNDRDQYRLALEEMADEIIVDRTNRNGRLVAAYFSRPEVRTSFVDYLMVTYDEFRAGIGETRADRC</sequence>
<feature type="region of interest" description="Disordered" evidence="1">
    <location>
        <begin position="212"/>
        <end position="232"/>
    </location>
</feature>
<dbReference type="PANTHER" id="PTHR42927">
    <property type="entry name" value="HELICASE SUPERFAMILY 1 AND 2 DOMAIN-CONTAINING PROTEIN"/>
    <property type="match status" value="1"/>
</dbReference>
<comment type="caution">
    <text evidence="3">The sequence shown here is derived from an EMBL/GenBank/DDBJ whole genome shotgun (WGS) entry which is preliminary data.</text>
</comment>
<reference evidence="3 4" key="1">
    <citation type="submission" date="2017-07" db="EMBL/GenBank/DDBJ databases">
        <authorList>
            <person name="Sun Z.S."/>
            <person name="Albrecht U."/>
            <person name="Echele G."/>
            <person name="Lee C.C."/>
        </authorList>
    </citation>
    <scope>NUCLEOTIDE SEQUENCE [LARGE SCALE GENOMIC DNA]</scope>
    <source>
        <strain evidence="3 4">P16-029</strain>
    </source>
</reference>
<proteinExistence type="predicted"/>
<dbReference type="Gene3D" id="3.90.1570.50">
    <property type="match status" value="1"/>
</dbReference>